<protein>
    <submittedName>
        <fullName evidence="10">Small conductance mechanosensitive channel</fullName>
    </submittedName>
</protein>
<dbReference type="InterPro" id="IPR045276">
    <property type="entry name" value="YbiO_bact"/>
</dbReference>
<accession>A0A1H3F430</accession>
<dbReference type="Gene3D" id="1.10.287.1260">
    <property type="match status" value="1"/>
</dbReference>
<keyword evidence="5 7" id="KW-1133">Transmembrane helix</keyword>
<keyword evidence="6 7" id="KW-0472">Membrane</keyword>
<dbReference type="GO" id="GO:0005886">
    <property type="term" value="C:plasma membrane"/>
    <property type="evidence" value="ECO:0007669"/>
    <property type="project" value="UniProtKB-SubCell"/>
</dbReference>
<proteinExistence type="inferred from homology"/>
<evidence type="ECO:0000256" key="5">
    <source>
        <dbReference type="ARBA" id="ARBA00022989"/>
    </source>
</evidence>
<evidence type="ECO:0000256" key="6">
    <source>
        <dbReference type="ARBA" id="ARBA00023136"/>
    </source>
</evidence>
<feature type="transmembrane region" description="Helical" evidence="7">
    <location>
        <begin position="26"/>
        <end position="47"/>
    </location>
</feature>
<dbReference type="Gene3D" id="3.30.70.100">
    <property type="match status" value="1"/>
</dbReference>
<dbReference type="RefSeq" id="WP_090244800.1">
    <property type="nucleotide sequence ID" value="NZ_FNOU01000009.1"/>
</dbReference>
<comment type="subcellular location">
    <subcellularLocation>
        <location evidence="1">Cell membrane</location>
        <topology evidence="1">Multi-pass membrane protein</topology>
    </subcellularLocation>
</comment>
<comment type="similarity">
    <text evidence="2">Belongs to the MscS (TC 1.A.23) family.</text>
</comment>
<dbReference type="InterPro" id="IPR011066">
    <property type="entry name" value="MscS_channel_C_sf"/>
</dbReference>
<evidence type="ECO:0000313" key="10">
    <source>
        <dbReference type="EMBL" id="SDX85640.1"/>
    </source>
</evidence>
<dbReference type="InterPro" id="IPR006685">
    <property type="entry name" value="MscS_channel_2nd"/>
</dbReference>
<keyword evidence="4 7" id="KW-0812">Transmembrane</keyword>
<dbReference type="InterPro" id="IPR010920">
    <property type="entry name" value="LSM_dom_sf"/>
</dbReference>
<feature type="domain" description="Mechanosensitive ion channel MscS" evidence="8">
    <location>
        <begin position="117"/>
        <end position="182"/>
    </location>
</feature>
<dbReference type="AlphaFoldDB" id="A0A1H3F430"/>
<feature type="domain" description="Mechanosensitive ion channel MscS C-terminal" evidence="9">
    <location>
        <begin position="189"/>
        <end position="273"/>
    </location>
</feature>
<dbReference type="OrthoDB" id="9809206at2"/>
<evidence type="ECO:0000259" key="9">
    <source>
        <dbReference type="Pfam" id="PF21082"/>
    </source>
</evidence>
<dbReference type="SUPFAM" id="SSF50182">
    <property type="entry name" value="Sm-like ribonucleoproteins"/>
    <property type="match status" value="1"/>
</dbReference>
<dbReference type="InterPro" id="IPR023408">
    <property type="entry name" value="MscS_beta-dom_sf"/>
</dbReference>
<sequence>MEYNNIIDLYNSVWETIKSVNMTEKAISIVITLILLLISLRVTDVILKRIFNEKKEGLTNSEIKRIITLKKVSRTFIRGAFYIITVLILISYFVDVGAILAVAGVGTIAIGLGARALVEDLMSGFVIVFENQFCVGDYVTLDNDHYGIVESIGIRTTAIRQLDGSLFIIHNGQINELVNYSKGTIKAIVDVGVAYEENIDNVIAVLKEVCDDVYDADNSLFIGRPEVLGVTRMDPSSMNIRILADEDAARKVKAETALRKRIKEVFDERQIEIPYNKYVVYSDELEKENARRRRVISG</sequence>
<feature type="transmembrane region" description="Helical" evidence="7">
    <location>
        <begin position="75"/>
        <end position="93"/>
    </location>
</feature>
<evidence type="ECO:0000256" key="1">
    <source>
        <dbReference type="ARBA" id="ARBA00004651"/>
    </source>
</evidence>
<gene>
    <name evidence="10" type="ORF">SAMN04488579_10915</name>
</gene>
<organism evidence="10 11">
    <name type="scientific">Eubacterium barkeri</name>
    <name type="common">Clostridium barkeri</name>
    <dbReference type="NCBI Taxonomy" id="1528"/>
    <lineage>
        <taxon>Bacteria</taxon>
        <taxon>Bacillati</taxon>
        <taxon>Bacillota</taxon>
        <taxon>Clostridia</taxon>
        <taxon>Eubacteriales</taxon>
        <taxon>Eubacteriaceae</taxon>
        <taxon>Eubacterium</taxon>
    </lineage>
</organism>
<evidence type="ECO:0000313" key="11">
    <source>
        <dbReference type="Proteomes" id="UP000199652"/>
    </source>
</evidence>
<dbReference type="GO" id="GO:0008381">
    <property type="term" value="F:mechanosensitive monoatomic ion channel activity"/>
    <property type="evidence" value="ECO:0007669"/>
    <property type="project" value="InterPro"/>
</dbReference>
<dbReference type="Gene3D" id="2.30.30.60">
    <property type="match status" value="1"/>
</dbReference>
<dbReference type="InterPro" id="IPR011014">
    <property type="entry name" value="MscS_channel_TM-2"/>
</dbReference>
<keyword evidence="11" id="KW-1185">Reference proteome</keyword>
<evidence type="ECO:0000256" key="2">
    <source>
        <dbReference type="ARBA" id="ARBA00008017"/>
    </source>
</evidence>
<dbReference type="InterPro" id="IPR049278">
    <property type="entry name" value="MS_channel_C"/>
</dbReference>
<dbReference type="PANTHER" id="PTHR30460:SF0">
    <property type="entry name" value="MODERATE CONDUCTANCE MECHANOSENSITIVE CHANNEL YBIO"/>
    <property type="match status" value="1"/>
</dbReference>
<dbReference type="Pfam" id="PF21082">
    <property type="entry name" value="MS_channel_3rd"/>
    <property type="match status" value="1"/>
</dbReference>
<keyword evidence="3" id="KW-1003">Cell membrane</keyword>
<dbReference type="PANTHER" id="PTHR30460">
    <property type="entry name" value="MODERATE CONDUCTANCE MECHANOSENSITIVE CHANNEL YBIO"/>
    <property type="match status" value="1"/>
</dbReference>
<dbReference type="Proteomes" id="UP000199652">
    <property type="component" value="Unassembled WGS sequence"/>
</dbReference>
<evidence type="ECO:0000256" key="3">
    <source>
        <dbReference type="ARBA" id="ARBA00022475"/>
    </source>
</evidence>
<dbReference type="Pfam" id="PF00924">
    <property type="entry name" value="MS_channel_2nd"/>
    <property type="match status" value="1"/>
</dbReference>
<evidence type="ECO:0000259" key="8">
    <source>
        <dbReference type="Pfam" id="PF00924"/>
    </source>
</evidence>
<name>A0A1H3F430_EUBBA</name>
<dbReference type="SUPFAM" id="SSF82861">
    <property type="entry name" value="Mechanosensitive channel protein MscS (YggB), transmembrane region"/>
    <property type="match status" value="1"/>
</dbReference>
<dbReference type="STRING" id="1528.SAMN04488579_10915"/>
<reference evidence="11" key="1">
    <citation type="submission" date="2016-10" db="EMBL/GenBank/DDBJ databases">
        <authorList>
            <person name="Varghese N."/>
            <person name="Submissions S."/>
        </authorList>
    </citation>
    <scope>NUCLEOTIDE SEQUENCE [LARGE SCALE GENOMIC DNA]</scope>
    <source>
        <strain evidence="11">VPI 5359</strain>
    </source>
</reference>
<dbReference type="SUPFAM" id="SSF82689">
    <property type="entry name" value="Mechanosensitive channel protein MscS (YggB), C-terminal domain"/>
    <property type="match status" value="1"/>
</dbReference>
<evidence type="ECO:0000256" key="7">
    <source>
        <dbReference type="SAM" id="Phobius"/>
    </source>
</evidence>
<evidence type="ECO:0000256" key="4">
    <source>
        <dbReference type="ARBA" id="ARBA00022692"/>
    </source>
</evidence>
<dbReference type="EMBL" id="FNOU01000009">
    <property type="protein sequence ID" value="SDX85640.1"/>
    <property type="molecule type" value="Genomic_DNA"/>
</dbReference>